<dbReference type="InterPro" id="IPR004117">
    <property type="entry name" value="7tm6_olfct_rcpt"/>
</dbReference>
<evidence type="ECO:0000256" key="7">
    <source>
        <dbReference type="ARBA" id="ARBA00023136"/>
    </source>
</evidence>
<feature type="transmembrane region" description="Helical" evidence="10">
    <location>
        <begin position="263"/>
        <end position="290"/>
    </location>
</feature>
<comment type="caution">
    <text evidence="10">Lacks conserved residue(s) required for the propagation of feature annotation.</text>
</comment>
<keyword evidence="7 10" id="KW-0472">Membrane</keyword>
<keyword evidence="11" id="KW-1185">Reference proteome</keyword>
<evidence type="ECO:0000256" key="1">
    <source>
        <dbReference type="ARBA" id="ARBA00004651"/>
    </source>
</evidence>
<organism evidence="11 12">
    <name type="scientific">Fopius arisanus</name>
    <dbReference type="NCBI Taxonomy" id="64838"/>
    <lineage>
        <taxon>Eukaryota</taxon>
        <taxon>Metazoa</taxon>
        <taxon>Ecdysozoa</taxon>
        <taxon>Arthropoda</taxon>
        <taxon>Hexapoda</taxon>
        <taxon>Insecta</taxon>
        <taxon>Pterygota</taxon>
        <taxon>Neoptera</taxon>
        <taxon>Endopterygota</taxon>
        <taxon>Hymenoptera</taxon>
        <taxon>Apocrita</taxon>
        <taxon>Ichneumonoidea</taxon>
        <taxon>Braconidae</taxon>
        <taxon>Opiinae</taxon>
        <taxon>Fopius</taxon>
    </lineage>
</organism>
<evidence type="ECO:0000256" key="5">
    <source>
        <dbReference type="ARBA" id="ARBA00022725"/>
    </source>
</evidence>
<name>A0A9R1TPG5_9HYME</name>
<dbReference type="PANTHER" id="PTHR21137:SF35">
    <property type="entry name" value="ODORANT RECEPTOR 19A-RELATED"/>
    <property type="match status" value="1"/>
</dbReference>
<evidence type="ECO:0000256" key="10">
    <source>
        <dbReference type="RuleBase" id="RU351113"/>
    </source>
</evidence>
<keyword evidence="4 10" id="KW-0812">Transmembrane</keyword>
<keyword evidence="9 10" id="KW-0807">Transducer</keyword>
<dbReference type="OrthoDB" id="8185860at2759"/>
<dbReference type="GO" id="GO:0004984">
    <property type="term" value="F:olfactory receptor activity"/>
    <property type="evidence" value="ECO:0007669"/>
    <property type="project" value="InterPro"/>
</dbReference>
<evidence type="ECO:0000313" key="11">
    <source>
        <dbReference type="Proteomes" id="UP000694866"/>
    </source>
</evidence>
<evidence type="ECO:0000256" key="8">
    <source>
        <dbReference type="ARBA" id="ARBA00023170"/>
    </source>
</evidence>
<feature type="transmembrane region" description="Helical" evidence="10">
    <location>
        <begin position="40"/>
        <end position="58"/>
    </location>
</feature>
<dbReference type="Pfam" id="PF02949">
    <property type="entry name" value="7tm_6"/>
    <property type="match status" value="1"/>
</dbReference>
<dbReference type="GeneID" id="105272794"/>
<comment type="similarity">
    <text evidence="10">Belongs to the insect chemoreceptor superfamily. Heteromeric odorant receptor channel (TC 1.A.69) family.</text>
</comment>
<keyword evidence="2" id="KW-1003">Cell membrane</keyword>
<keyword evidence="6 10" id="KW-1133">Transmembrane helix</keyword>
<dbReference type="PANTHER" id="PTHR21137">
    <property type="entry name" value="ODORANT RECEPTOR"/>
    <property type="match status" value="1"/>
</dbReference>
<proteinExistence type="inferred from homology"/>
<evidence type="ECO:0000256" key="2">
    <source>
        <dbReference type="ARBA" id="ARBA00022475"/>
    </source>
</evidence>
<feature type="transmembrane region" description="Helical" evidence="10">
    <location>
        <begin position="302"/>
        <end position="319"/>
    </location>
</feature>
<gene>
    <name evidence="12" type="primary">LOC105272794</name>
</gene>
<dbReference type="RefSeq" id="XP_011313322.1">
    <property type="nucleotide sequence ID" value="XM_011315020.1"/>
</dbReference>
<accession>A0A9R1TPG5</accession>
<evidence type="ECO:0000256" key="4">
    <source>
        <dbReference type="ARBA" id="ARBA00022692"/>
    </source>
</evidence>
<dbReference type="GO" id="GO:0005886">
    <property type="term" value="C:plasma membrane"/>
    <property type="evidence" value="ECO:0007669"/>
    <property type="project" value="UniProtKB-SubCell"/>
</dbReference>
<evidence type="ECO:0000313" key="12">
    <source>
        <dbReference type="RefSeq" id="XP_011313322.1"/>
    </source>
</evidence>
<evidence type="ECO:0000256" key="6">
    <source>
        <dbReference type="ARBA" id="ARBA00022989"/>
    </source>
</evidence>
<dbReference type="AlphaFoldDB" id="A0A9R1TPG5"/>
<keyword evidence="5 10" id="KW-0552">Olfaction</keyword>
<comment type="subcellular location">
    <subcellularLocation>
        <location evidence="1 10">Cell membrane</location>
        <topology evidence="1 10">Multi-pass membrane protein</topology>
    </subcellularLocation>
</comment>
<dbReference type="KEGG" id="fas:105272794"/>
<dbReference type="GO" id="GO:0005549">
    <property type="term" value="F:odorant binding"/>
    <property type="evidence" value="ECO:0007669"/>
    <property type="project" value="InterPro"/>
</dbReference>
<evidence type="ECO:0000256" key="9">
    <source>
        <dbReference type="ARBA" id="ARBA00023224"/>
    </source>
</evidence>
<reference evidence="12" key="1">
    <citation type="submission" date="2025-08" db="UniProtKB">
        <authorList>
            <consortium name="RefSeq"/>
        </authorList>
    </citation>
    <scope>IDENTIFICATION</scope>
    <source>
        <strain evidence="12">USDA-PBARC FA_bdor</strain>
        <tissue evidence="12">Whole organism</tissue>
    </source>
</reference>
<evidence type="ECO:0000256" key="3">
    <source>
        <dbReference type="ARBA" id="ARBA00022606"/>
    </source>
</evidence>
<dbReference type="GO" id="GO:0007165">
    <property type="term" value="P:signal transduction"/>
    <property type="evidence" value="ECO:0007669"/>
    <property type="project" value="UniProtKB-KW"/>
</dbReference>
<sequence>MQLQWNRDMQYALGFSKVCCQVLGIWPTQCNGVLPFLRRLLLLISQIVACVFLLDRLIRYGNCGLATHLIEAWCGITGFTGTAIKIVIFSVHKDRIYRIIQLAMLDWANARETSVRQIMSQYAQRGRIAYIAQIGAAAMIVFEISLTRLPCFTVDSFENNYSSTRNLILGPPCWIPSTMPASLYFVYYFSTFIGLWVIVFFYTGCDAFMIAAALHICCQLEILNASLENLSDEDSHTHQRFRINEYSKRHNKLLVLGNELNHAVQLIIFADIFSNMSVICISGIAILVNVRNENMNNDILNLVLRMCLGYTGLFMYSYVGEKLSSQADKSRTILYACPWYNMPMDIVKDIGFMIMRNNSFCYLTIGGVFVMNYESFKRLTKLMFSYFSVLKLMLT</sequence>
<keyword evidence="8 10" id="KW-0675">Receptor</keyword>
<feature type="transmembrane region" description="Helical" evidence="10">
    <location>
        <begin position="128"/>
        <end position="146"/>
    </location>
</feature>
<keyword evidence="3 10" id="KW-0716">Sensory transduction</keyword>
<feature type="transmembrane region" description="Helical" evidence="10">
    <location>
        <begin position="70"/>
        <end position="91"/>
    </location>
</feature>
<protein>
    <recommendedName>
        <fullName evidence="10">Odorant receptor</fullName>
    </recommendedName>
</protein>
<dbReference type="Proteomes" id="UP000694866">
    <property type="component" value="Unplaced"/>
</dbReference>
<feature type="transmembrane region" description="Helical" evidence="10">
    <location>
        <begin position="350"/>
        <end position="373"/>
    </location>
</feature>